<evidence type="ECO:0000256" key="1">
    <source>
        <dbReference type="SAM" id="MobiDB-lite"/>
    </source>
</evidence>
<dbReference type="AlphaFoldDB" id="A0AAN6NI56"/>
<sequence>MASPTSALSKTLQSITLNKIRELDSRRTSYETRKRDVLQKAEAASNQRDRVACLVDAFRELCPDVIPVGWVKNIEQWLAQSRYDDSIPESKLADFECQLRAKLDIQSRKLDMAHLYSRLLTEWMDQSSSDSNSSRRLPRAGGDKSDDGDPEEDGDNDNFEKDNLELVAERQRQRLSALVDRFETVVFEPLETSDTEIRAFLDKLFPNEQSQKALARLREKVGESSADFMSRTRPFTQESVTACIKGLLAEDLLSDEKRAILRDFLDNEVAKGEIADVLNMRFSGLKQWHWDAGPDGIRVMPRQGLNGKYRIWADDDILQMIFVQYIGVRLCNLVKPALKTFMSEVCVRDLDEHQDVEWERKSAYTDTFFLSQLPASETSLFDGDQQYDDDSDDDESDSEDHAHANTPQQKKSGIKQRLLRHLTAEILMHRLRGVTYDDYRPDGNGKYGVALVQTDLQWYGTSLAHSTIYSVLRYAGFGQDWIDFFKKYLESPLNLDAASEDRPQLGPRIRKRGVPLAHASEKLIGELVLFFLDVAVNRETGIFLYRVHDDIWLCGEPDKAVQAWSCMQAFAETSGLEFNRSKTGSVYLPGRNPKTDHAKIAAALPDGAVTFGFLKLDPSSGKWGIDQTLVKAHLDQLQRQLSQCRSVLSWVQTWNSCIGRFFSHTFGEPAYCFGREHNEETLGTYQKMLRTLFQPGEEGSKGGVVLHLKKMIQDKFGVKDLPDAFIFLPEQLRGLGLRNPFVPLFLVRKRLKDTPEDLLKGFLTGEREHCLSEKKAFESTSKTKLRRRLDDICPPSQQNEKAIPAIKPEEAHTMMSLEEYCRFRERRSMLYRELYNKLVSVPDRLNIIPSNEVRDYLDRVSCNKIVREPQLSGEKKWLLQLYADELLEKYGELSLVDKQFLPVGMLALMREKKVTWQMSL</sequence>
<dbReference type="EMBL" id="MU853752">
    <property type="protein sequence ID" value="KAK3946224.1"/>
    <property type="molecule type" value="Genomic_DNA"/>
</dbReference>
<evidence type="ECO:0000313" key="2">
    <source>
        <dbReference type="EMBL" id="KAK3946224.1"/>
    </source>
</evidence>
<name>A0AAN6NI56_9PEZI</name>
<comment type="caution">
    <text evidence="2">The sequence shown here is derived from an EMBL/GenBank/DDBJ whole genome shotgun (WGS) entry which is preliminary data.</text>
</comment>
<reference evidence="3" key="1">
    <citation type="journal article" date="2023" name="Mol. Phylogenet. Evol.">
        <title>Genome-scale phylogeny and comparative genomics of the fungal order Sordariales.</title>
        <authorList>
            <person name="Hensen N."/>
            <person name="Bonometti L."/>
            <person name="Westerberg I."/>
            <person name="Brannstrom I.O."/>
            <person name="Guillou S."/>
            <person name="Cros-Aarteil S."/>
            <person name="Calhoun S."/>
            <person name="Haridas S."/>
            <person name="Kuo A."/>
            <person name="Mondo S."/>
            <person name="Pangilinan J."/>
            <person name="Riley R."/>
            <person name="LaButti K."/>
            <person name="Andreopoulos B."/>
            <person name="Lipzen A."/>
            <person name="Chen C."/>
            <person name="Yan M."/>
            <person name="Daum C."/>
            <person name="Ng V."/>
            <person name="Clum A."/>
            <person name="Steindorff A."/>
            <person name="Ohm R.A."/>
            <person name="Martin F."/>
            <person name="Silar P."/>
            <person name="Natvig D.O."/>
            <person name="Lalanne C."/>
            <person name="Gautier V."/>
            <person name="Ament-Velasquez S.L."/>
            <person name="Kruys A."/>
            <person name="Hutchinson M.I."/>
            <person name="Powell A.J."/>
            <person name="Barry K."/>
            <person name="Miller A.N."/>
            <person name="Grigoriev I.V."/>
            <person name="Debuchy R."/>
            <person name="Gladieux P."/>
            <person name="Hiltunen Thoren M."/>
            <person name="Johannesson H."/>
        </authorList>
    </citation>
    <scope>NUCLEOTIDE SEQUENCE [LARGE SCALE GENOMIC DNA]</scope>
    <source>
        <strain evidence="3">CBS 340.73</strain>
    </source>
</reference>
<protein>
    <recommendedName>
        <fullName evidence="4">Reverse transcriptase domain-containing protein</fullName>
    </recommendedName>
</protein>
<accession>A0AAN6NI56</accession>
<proteinExistence type="predicted"/>
<dbReference type="Proteomes" id="UP001303473">
    <property type="component" value="Unassembled WGS sequence"/>
</dbReference>
<feature type="region of interest" description="Disordered" evidence="1">
    <location>
        <begin position="380"/>
        <end position="414"/>
    </location>
</feature>
<organism evidence="2 3">
    <name type="scientific">Diplogelasinospora grovesii</name>
    <dbReference type="NCBI Taxonomy" id="303347"/>
    <lineage>
        <taxon>Eukaryota</taxon>
        <taxon>Fungi</taxon>
        <taxon>Dikarya</taxon>
        <taxon>Ascomycota</taxon>
        <taxon>Pezizomycotina</taxon>
        <taxon>Sordariomycetes</taxon>
        <taxon>Sordariomycetidae</taxon>
        <taxon>Sordariales</taxon>
        <taxon>Diplogelasinosporaceae</taxon>
        <taxon>Diplogelasinospora</taxon>
    </lineage>
</organism>
<evidence type="ECO:0000313" key="3">
    <source>
        <dbReference type="Proteomes" id="UP001303473"/>
    </source>
</evidence>
<evidence type="ECO:0008006" key="4">
    <source>
        <dbReference type="Google" id="ProtNLM"/>
    </source>
</evidence>
<gene>
    <name evidence="2" type="ORF">QBC46DRAFT_348815</name>
</gene>
<dbReference type="PANTHER" id="PTHR37015">
    <property type="entry name" value="REVERSE TRANSCRIPTASE DOMAIN-CONTAINING PROTEIN"/>
    <property type="match status" value="1"/>
</dbReference>
<dbReference type="PANTHER" id="PTHR37015:SF1">
    <property type="entry name" value="REVERSE TRANSCRIPTASE DOMAIN-CONTAINING PROTEIN"/>
    <property type="match status" value="1"/>
</dbReference>
<feature type="compositionally biased region" description="Acidic residues" evidence="1">
    <location>
        <begin position="148"/>
        <end position="157"/>
    </location>
</feature>
<feature type="compositionally biased region" description="Acidic residues" evidence="1">
    <location>
        <begin position="385"/>
        <end position="398"/>
    </location>
</feature>
<keyword evidence="3" id="KW-1185">Reference proteome</keyword>
<feature type="region of interest" description="Disordered" evidence="1">
    <location>
        <begin position="126"/>
        <end position="159"/>
    </location>
</feature>